<protein>
    <recommendedName>
        <fullName evidence="4">HTH araC/xylS-type domain-containing protein</fullName>
    </recommendedName>
</protein>
<evidence type="ECO:0000256" key="1">
    <source>
        <dbReference type="ARBA" id="ARBA00023015"/>
    </source>
</evidence>
<evidence type="ECO:0000259" key="4">
    <source>
        <dbReference type="PROSITE" id="PS01124"/>
    </source>
</evidence>
<feature type="domain" description="HTH araC/xylS-type" evidence="4">
    <location>
        <begin position="175"/>
        <end position="273"/>
    </location>
</feature>
<dbReference type="InterPro" id="IPR014710">
    <property type="entry name" value="RmlC-like_jellyroll"/>
</dbReference>
<organism evidence="5 6">
    <name type="scientific">Listeria newyorkensis</name>
    <dbReference type="NCBI Taxonomy" id="1497681"/>
    <lineage>
        <taxon>Bacteria</taxon>
        <taxon>Bacillati</taxon>
        <taxon>Bacillota</taxon>
        <taxon>Bacilli</taxon>
        <taxon>Bacillales</taxon>
        <taxon>Listeriaceae</taxon>
        <taxon>Listeria</taxon>
    </lineage>
</organism>
<dbReference type="SUPFAM" id="SSF51182">
    <property type="entry name" value="RmlC-like cupins"/>
    <property type="match status" value="1"/>
</dbReference>
<evidence type="ECO:0000313" key="5">
    <source>
        <dbReference type="EMBL" id="PNP94995.1"/>
    </source>
</evidence>
<dbReference type="InterPro" id="IPR009057">
    <property type="entry name" value="Homeodomain-like_sf"/>
</dbReference>
<dbReference type="SMART" id="SM00342">
    <property type="entry name" value="HTH_ARAC"/>
    <property type="match status" value="1"/>
</dbReference>
<dbReference type="EMBL" id="MPDH01000001">
    <property type="protein sequence ID" value="PNP94995.1"/>
    <property type="molecule type" value="Genomic_DNA"/>
</dbReference>
<dbReference type="PANTHER" id="PTHR43280">
    <property type="entry name" value="ARAC-FAMILY TRANSCRIPTIONAL REGULATOR"/>
    <property type="match status" value="1"/>
</dbReference>
<comment type="caution">
    <text evidence="5">The sequence shown here is derived from an EMBL/GenBank/DDBJ whole genome shotgun (WGS) entry which is preliminary data.</text>
</comment>
<keyword evidence="6" id="KW-1185">Reference proteome</keyword>
<sequence>MTNEFELIEHSKVQDIHVFLIEMHYRSMHLHMDIEVVYLLSGSLNIVTNNKKISLEKGDFIVLNSCQLHELDSKNSALLLIFQFSPKIFEAFFPQINEVYFDTTPITLEASETGRRLLGNIVAASQAYFKEEAYFSLLCHGFSSIIMFDLMKLVPHKQMKEEKKDQLLLKLERIKRISDYISKHYQEKLLLSDIAEKEALSFTYLSHFFHENFGVTFQEYVNLLRCEKAKYLLIHTESTLLTICGICGFSDLRYLNSSFQRFYGVSPKTFRKQNQDCPNQVNTLKQDVTNKQYIFSKTQSLEKITRFFTPPFQQ</sequence>
<dbReference type="InterPro" id="IPR018060">
    <property type="entry name" value="HTH_AraC"/>
</dbReference>
<accession>A0ABX4XRT6</accession>
<name>A0ABX4XRT6_9LIST</name>
<dbReference type="PROSITE" id="PS01124">
    <property type="entry name" value="HTH_ARAC_FAMILY_2"/>
    <property type="match status" value="1"/>
</dbReference>
<gene>
    <name evidence="5" type="ORF">BMT55_01195</name>
</gene>
<proteinExistence type="predicted"/>
<dbReference type="SUPFAM" id="SSF46689">
    <property type="entry name" value="Homeodomain-like"/>
    <property type="match status" value="2"/>
</dbReference>
<dbReference type="Pfam" id="PF12833">
    <property type="entry name" value="HTH_18"/>
    <property type="match status" value="1"/>
</dbReference>
<evidence type="ECO:0000256" key="3">
    <source>
        <dbReference type="ARBA" id="ARBA00023163"/>
    </source>
</evidence>
<keyword evidence="3" id="KW-0804">Transcription</keyword>
<dbReference type="Gene3D" id="1.10.10.60">
    <property type="entry name" value="Homeodomain-like"/>
    <property type="match status" value="2"/>
</dbReference>
<reference evidence="5 6" key="1">
    <citation type="submission" date="2016-11" db="EMBL/GenBank/DDBJ databases">
        <title>Whole Genome Sequence of Listeria newyorkensis.</title>
        <authorList>
            <person name="Frink S."/>
            <person name="Morales C."/>
            <person name="Kiang D."/>
        </authorList>
    </citation>
    <scope>NUCLEOTIDE SEQUENCE [LARGE SCALE GENOMIC DNA]</scope>
    <source>
        <strain evidence="5 6">F1604011-044</strain>
    </source>
</reference>
<dbReference type="RefSeq" id="WP_036090915.1">
    <property type="nucleotide sequence ID" value="NZ_UAWS01000034.1"/>
</dbReference>
<evidence type="ECO:0000256" key="2">
    <source>
        <dbReference type="ARBA" id="ARBA00023125"/>
    </source>
</evidence>
<keyword evidence="2" id="KW-0238">DNA-binding</keyword>
<evidence type="ECO:0000313" key="6">
    <source>
        <dbReference type="Proteomes" id="UP000236500"/>
    </source>
</evidence>
<dbReference type="PANTHER" id="PTHR43280:SF34">
    <property type="entry name" value="ARAC-FAMILY TRANSCRIPTIONAL REGULATOR"/>
    <property type="match status" value="1"/>
</dbReference>
<keyword evidence="1" id="KW-0805">Transcription regulation</keyword>
<dbReference type="Gene3D" id="2.60.120.10">
    <property type="entry name" value="Jelly Rolls"/>
    <property type="match status" value="1"/>
</dbReference>
<dbReference type="Proteomes" id="UP000236500">
    <property type="component" value="Unassembled WGS sequence"/>
</dbReference>
<dbReference type="InterPro" id="IPR011051">
    <property type="entry name" value="RmlC_Cupin_sf"/>
</dbReference>